<dbReference type="PROSITE" id="PS51352">
    <property type="entry name" value="THIOREDOXIN_2"/>
    <property type="match status" value="1"/>
</dbReference>
<dbReference type="PANTHER" id="PTHR46115">
    <property type="entry name" value="THIOREDOXIN-LIKE PROTEIN 1"/>
    <property type="match status" value="1"/>
</dbReference>
<dbReference type="InterPro" id="IPR013766">
    <property type="entry name" value="Thioredoxin_domain"/>
</dbReference>
<dbReference type="Proteomes" id="UP000694850">
    <property type="component" value="Unplaced"/>
</dbReference>
<dbReference type="PROSITE" id="PS00194">
    <property type="entry name" value="THIOREDOXIN_1"/>
    <property type="match status" value="1"/>
</dbReference>
<dbReference type="RefSeq" id="XP_007947112.1">
    <property type="nucleotide sequence ID" value="XM_007948921.1"/>
</dbReference>
<evidence type="ECO:0000256" key="1">
    <source>
        <dbReference type="ARBA" id="ARBA00023157"/>
    </source>
</evidence>
<keyword evidence="2" id="KW-0676">Redox-active center</keyword>
<protein>
    <submittedName>
        <fullName evidence="6">Thioredoxin domain-containing protein 2</fullName>
    </submittedName>
</protein>
<dbReference type="PRINTS" id="PR00421">
    <property type="entry name" value="THIOREDOXIN"/>
</dbReference>
<evidence type="ECO:0000256" key="3">
    <source>
        <dbReference type="SAM" id="MobiDB-lite"/>
    </source>
</evidence>
<dbReference type="Gene3D" id="3.40.30.10">
    <property type="entry name" value="Glutaredoxin"/>
    <property type="match status" value="1"/>
</dbReference>
<reference evidence="6" key="1">
    <citation type="submission" date="2025-08" db="UniProtKB">
        <authorList>
            <consortium name="RefSeq"/>
        </authorList>
    </citation>
    <scope>IDENTIFICATION</scope>
</reference>
<dbReference type="CDD" id="cd02947">
    <property type="entry name" value="TRX_family"/>
    <property type="match status" value="1"/>
</dbReference>
<feature type="compositionally biased region" description="Basic and acidic residues" evidence="3">
    <location>
        <begin position="1"/>
        <end position="20"/>
    </location>
</feature>
<name>A0A8B7AHY8_ORYAF</name>
<dbReference type="GeneID" id="103203843"/>
<feature type="compositionally biased region" description="Polar residues" evidence="3">
    <location>
        <begin position="24"/>
        <end position="40"/>
    </location>
</feature>
<gene>
    <name evidence="6" type="primary">TXNDC2</name>
</gene>
<feature type="region of interest" description="Disordered" evidence="3">
    <location>
        <begin position="1"/>
        <end position="136"/>
    </location>
</feature>
<dbReference type="Pfam" id="PF00085">
    <property type="entry name" value="Thioredoxin"/>
    <property type="match status" value="1"/>
</dbReference>
<dbReference type="AlphaFoldDB" id="A0A8B7AHY8"/>
<dbReference type="OrthoDB" id="2121326at2759"/>
<accession>A0A8B7AHY8</accession>
<keyword evidence="1" id="KW-1015">Disulfide bond</keyword>
<proteinExistence type="predicted"/>
<feature type="compositionally biased region" description="Basic and acidic residues" evidence="3">
    <location>
        <begin position="122"/>
        <end position="136"/>
    </location>
</feature>
<keyword evidence="5" id="KW-1185">Reference proteome</keyword>
<dbReference type="InterPro" id="IPR036249">
    <property type="entry name" value="Thioredoxin-like_sf"/>
</dbReference>
<dbReference type="InterPro" id="IPR017937">
    <property type="entry name" value="Thioredoxin_CS"/>
</dbReference>
<evidence type="ECO:0000259" key="4">
    <source>
        <dbReference type="PROSITE" id="PS51352"/>
    </source>
</evidence>
<feature type="domain" description="Thioredoxin" evidence="4">
    <location>
        <begin position="103"/>
        <end position="242"/>
    </location>
</feature>
<evidence type="ECO:0000313" key="6">
    <source>
        <dbReference type="RefSeq" id="XP_007947112.1"/>
    </source>
</evidence>
<evidence type="ECO:0000313" key="5">
    <source>
        <dbReference type="Proteomes" id="UP000694850"/>
    </source>
</evidence>
<sequence>MESDKVGALEELKMKLHNQEEINEGNTNESPLQVLSSNASLPVPELSEPAQAQEEDLAPKITNMPEIPEMPQPRQEADIPQLTDAAKPEEGVTPRSSEQTIKPLEGDTLKPSEQTIESLEGDTPKPSEETTKPVESDKVKVIQSKEDFEAVLKEAGEKLVVVDFSATWCGPCKIIKPLYYALSYKYDDVVFLEVDADECEELIKDCGIMCIPTFQFYRKEGKVGEFCGALKEKLEAIITELK</sequence>
<dbReference type="CTD" id="84203"/>
<dbReference type="FunFam" id="3.40.30.10:FF:000245">
    <property type="entry name" value="Thioredoxin"/>
    <property type="match status" value="1"/>
</dbReference>
<organism evidence="5 6">
    <name type="scientific">Orycteropus afer afer</name>
    <dbReference type="NCBI Taxonomy" id="1230840"/>
    <lineage>
        <taxon>Eukaryota</taxon>
        <taxon>Metazoa</taxon>
        <taxon>Chordata</taxon>
        <taxon>Craniata</taxon>
        <taxon>Vertebrata</taxon>
        <taxon>Euteleostomi</taxon>
        <taxon>Mammalia</taxon>
        <taxon>Eutheria</taxon>
        <taxon>Afrotheria</taxon>
        <taxon>Tubulidentata</taxon>
        <taxon>Orycteropodidae</taxon>
        <taxon>Orycteropus</taxon>
    </lineage>
</organism>
<evidence type="ECO:0000256" key="2">
    <source>
        <dbReference type="ARBA" id="ARBA00023284"/>
    </source>
</evidence>
<dbReference type="SUPFAM" id="SSF52833">
    <property type="entry name" value="Thioredoxin-like"/>
    <property type="match status" value="1"/>
</dbReference>